<keyword evidence="1 2" id="KW-0238">DNA-binding</keyword>
<name>A0ABT9GTJ9_9GAMM</name>
<dbReference type="InterPro" id="IPR050109">
    <property type="entry name" value="HTH-type_TetR-like_transc_reg"/>
</dbReference>
<feature type="domain" description="HTH tetR-type" evidence="3">
    <location>
        <begin position="6"/>
        <end position="66"/>
    </location>
</feature>
<organism evidence="4 5">
    <name type="scientific">Alkalimonas delamerensis</name>
    <dbReference type="NCBI Taxonomy" id="265981"/>
    <lineage>
        <taxon>Bacteria</taxon>
        <taxon>Pseudomonadati</taxon>
        <taxon>Pseudomonadota</taxon>
        <taxon>Gammaproteobacteria</taxon>
        <taxon>Alkalimonas</taxon>
    </lineage>
</organism>
<dbReference type="Proteomes" id="UP001236258">
    <property type="component" value="Unassembled WGS sequence"/>
</dbReference>
<sequence length="216" mass="23810">MPPQDKDSKDRILDAAEELFARHGFDGVTLRQIASLAGVDVALTNYHFGKKQALLSAVVARRGALLNAARLDALRFAEQVASPKPAAIEQIVEAFLQPLKIAQASTDKGWKHYCALIAYINNSPVWGKTMMEQHFDDLIREFTSAMQRTFPKACPEKIFWCYHQLSGALALTFANTGRIDSLSGGLCHSDDFEAAYQVMVPFISAGFRQLCSDQGA</sequence>
<dbReference type="InterPro" id="IPR041586">
    <property type="entry name" value="PsrA_TetR_C"/>
</dbReference>
<comment type="caution">
    <text evidence="4">The sequence shown here is derived from an EMBL/GenBank/DDBJ whole genome shotgun (WGS) entry which is preliminary data.</text>
</comment>
<evidence type="ECO:0000313" key="5">
    <source>
        <dbReference type="Proteomes" id="UP001236258"/>
    </source>
</evidence>
<feature type="DNA-binding region" description="H-T-H motif" evidence="2">
    <location>
        <begin position="29"/>
        <end position="48"/>
    </location>
</feature>
<evidence type="ECO:0000259" key="3">
    <source>
        <dbReference type="PROSITE" id="PS50977"/>
    </source>
</evidence>
<gene>
    <name evidence="4" type="ORF">Q3O59_14800</name>
</gene>
<keyword evidence="5" id="KW-1185">Reference proteome</keyword>
<evidence type="ECO:0000313" key="4">
    <source>
        <dbReference type="EMBL" id="MDP4530297.1"/>
    </source>
</evidence>
<dbReference type="PRINTS" id="PR00455">
    <property type="entry name" value="HTHTETR"/>
</dbReference>
<dbReference type="InterPro" id="IPR036271">
    <property type="entry name" value="Tet_transcr_reg_TetR-rel_C_sf"/>
</dbReference>
<dbReference type="SUPFAM" id="SSF48498">
    <property type="entry name" value="Tetracyclin repressor-like, C-terminal domain"/>
    <property type="match status" value="1"/>
</dbReference>
<evidence type="ECO:0000256" key="2">
    <source>
        <dbReference type="PROSITE-ProRule" id="PRU00335"/>
    </source>
</evidence>
<dbReference type="SUPFAM" id="SSF46689">
    <property type="entry name" value="Homeodomain-like"/>
    <property type="match status" value="1"/>
</dbReference>
<dbReference type="Pfam" id="PF00440">
    <property type="entry name" value="TetR_N"/>
    <property type="match status" value="1"/>
</dbReference>
<dbReference type="PROSITE" id="PS50977">
    <property type="entry name" value="HTH_TETR_2"/>
    <property type="match status" value="1"/>
</dbReference>
<dbReference type="RefSeq" id="WP_305946325.1">
    <property type="nucleotide sequence ID" value="NZ_JAUZVY010000007.1"/>
</dbReference>
<accession>A0ABT9GTJ9</accession>
<dbReference type="PANTHER" id="PTHR30055">
    <property type="entry name" value="HTH-TYPE TRANSCRIPTIONAL REGULATOR RUTR"/>
    <property type="match status" value="1"/>
</dbReference>
<protein>
    <submittedName>
        <fullName evidence="4">TetR/AcrR family transcriptional regulator</fullName>
    </submittedName>
</protein>
<dbReference type="EMBL" id="JAUZVY010000007">
    <property type="protein sequence ID" value="MDP4530297.1"/>
    <property type="molecule type" value="Genomic_DNA"/>
</dbReference>
<dbReference type="InterPro" id="IPR001647">
    <property type="entry name" value="HTH_TetR"/>
</dbReference>
<proteinExistence type="predicted"/>
<dbReference type="Pfam" id="PF17939">
    <property type="entry name" value="TetR_C_30"/>
    <property type="match status" value="1"/>
</dbReference>
<dbReference type="PANTHER" id="PTHR30055:SF235">
    <property type="entry name" value="TRANSCRIPTIONAL REGULATORY PROTEIN"/>
    <property type="match status" value="1"/>
</dbReference>
<evidence type="ECO:0000256" key="1">
    <source>
        <dbReference type="ARBA" id="ARBA00023125"/>
    </source>
</evidence>
<dbReference type="InterPro" id="IPR009057">
    <property type="entry name" value="Homeodomain-like_sf"/>
</dbReference>
<reference evidence="4 5" key="1">
    <citation type="submission" date="2023-08" db="EMBL/GenBank/DDBJ databases">
        <authorList>
            <person name="Joshi A."/>
            <person name="Thite S."/>
        </authorList>
    </citation>
    <scope>NUCLEOTIDE SEQUENCE [LARGE SCALE GENOMIC DNA]</scope>
    <source>
        <strain evidence="4 5">1E1</strain>
    </source>
</reference>
<dbReference type="Gene3D" id="1.10.357.10">
    <property type="entry name" value="Tetracycline Repressor, domain 2"/>
    <property type="match status" value="1"/>
</dbReference>